<accession>A0A7K1KYP7</accession>
<gene>
    <name evidence="7" type="ORF">GNZ18_12060</name>
</gene>
<dbReference type="InterPro" id="IPR036259">
    <property type="entry name" value="MFS_trans_sf"/>
</dbReference>
<dbReference type="InterPro" id="IPR011701">
    <property type="entry name" value="MFS"/>
</dbReference>
<name>A0A7K1KYP7_9ACTN</name>
<keyword evidence="3 6" id="KW-0812">Transmembrane</keyword>
<dbReference type="Gene3D" id="1.20.1250.20">
    <property type="entry name" value="MFS general substrate transporter like domains"/>
    <property type="match status" value="1"/>
</dbReference>
<feature type="transmembrane region" description="Helical" evidence="6">
    <location>
        <begin position="369"/>
        <end position="390"/>
    </location>
</feature>
<protein>
    <submittedName>
        <fullName evidence="7">MFS transporter</fullName>
    </submittedName>
</protein>
<feature type="transmembrane region" description="Helical" evidence="6">
    <location>
        <begin position="304"/>
        <end position="322"/>
    </location>
</feature>
<keyword evidence="8" id="KW-1185">Reference proteome</keyword>
<dbReference type="Proteomes" id="UP000432015">
    <property type="component" value="Unassembled WGS sequence"/>
</dbReference>
<keyword evidence="4 6" id="KW-1133">Transmembrane helix</keyword>
<comment type="caution">
    <text evidence="7">The sequence shown here is derived from an EMBL/GenBank/DDBJ whole genome shotgun (WGS) entry which is preliminary data.</text>
</comment>
<feature type="transmembrane region" description="Helical" evidence="6">
    <location>
        <begin position="252"/>
        <end position="272"/>
    </location>
</feature>
<feature type="transmembrane region" description="Helical" evidence="6">
    <location>
        <begin position="153"/>
        <end position="183"/>
    </location>
</feature>
<dbReference type="GO" id="GO:0022857">
    <property type="term" value="F:transmembrane transporter activity"/>
    <property type="evidence" value="ECO:0007669"/>
    <property type="project" value="InterPro"/>
</dbReference>
<evidence type="ECO:0000256" key="2">
    <source>
        <dbReference type="ARBA" id="ARBA00022475"/>
    </source>
</evidence>
<sequence>MRVRGFFGVWLTAAGGNLGDGLALAVFPLLATRLTDAPALVAGATLARTLPYAAAPLVAGALVDRTNRRLLILGANLARGAAALALCAALLTDLGSLGALYAAAFLIGLGETFADIGTSALVPAVVGRDRLDQANSWLQGTESTLNEFVGPPIGGALILGGTALAAGGIAGAYLLAAAGMLLLRGAYRPARSAPATVRADIADGLRFLWNHRVMRTLALMVTVMAACWSAWMAVLVLYVVAPGPVGLNSVGYGALLSALAVGGVAGSFLTVLVRRGLGLRWVLGGDVVTSVVLLGAPALTADPWIIGCATFVGGLGSGMWNVTVRTLRQRLTPDELLGRVGGASRTLGWGAVPLGAALAGLVAETTGPRLVFALAAAGTALMIVPVFRVLTPSALADHEPAPRPTAAVD</sequence>
<feature type="transmembrane region" description="Helical" evidence="6">
    <location>
        <begin position="279"/>
        <end position="298"/>
    </location>
</feature>
<comment type="subcellular location">
    <subcellularLocation>
        <location evidence="1">Cell membrane</location>
        <topology evidence="1">Multi-pass membrane protein</topology>
    </subcellularLocation>
</comment>
<dbReference type="PANTHER" id="PTHR23513">
    <property type="entry name" value="INTEGRAL MEMBRANE EFFLUX PROTEIN-RELATED"/>
    <property type="match status" value="1"/>
</dbReference>
<dbReference type="PANTHER" id="PTHR23513:SF6">
    <property type="entry name" value="MAJOR FACILITATOR SUPERFAMILY ASSOCIATED DOMAIN-CONTAINING PROTEIN"/>
    <property type="match status" value="1"/>
</dbReference>
<evidence type="ECO:0000256" key="6">
    <source>
        <dbReference type="SAM" id="Phobius"/>
    </source>
</evidence>
<evidence type="ECO:0000313" key="7">
    <source>
        <dbReference type="EMBL" id="MUN37331.1"/>
    </source>
</evidence>
<evidence type="ECO:0000256" key="1">
    <source>
        <dbReference type="ARBA" id="ARBA00004651"/>
    </source>
</evidence>
<feature type="transmembrane region" description="Helical" evidence="6">
    <location>
        <begin position="216"/>
        <end position="240"/>
    </location>
</feature>
<feature type="transmembrane region" description="Helical" evidence="6">
    <location>
        <begin position="41"/>
        <end position="63"/>
    </location>
</feature>
<proteinExistence type="predicted"/>
<evidence type="ECO:0000313" key="8">
    <source>
        <dbReference type="Proteomes" id="UP000432015"/>
    </source>
</evidence>
<dbReference type="EMBL" id="WOFH01000004">
    <property type="protein sequence ID" value="MUN37331.1"/>
    <property type="molecule type" value="Genomic_DNA"/>
</dbReference>
<dbReference type="SUPFAM" id="SSF103473">
    <property type="entry name" value="MFS general substrate transporter"/>
    <property type="match status" value="1"/>
</dbReference>
<evidence type="ECO:0000256" key="3">
    <source>
        <dbReference type="ARBA" id="ARBA00022692"/>
    </source>
</evidence>
<dbReference type="RefSeq" id="WP_156216399.1">
    <property type="nucleotide sequence ID" value="NZ_WOFH01000004.1"/>
</dbReference>
<reference evidence="7 8" key="1">
    <citation type="submission" date="2019-11" db="EMBL/GenBank/DDBJ databases">
        <authorList>
            <person name="Cao P."/>
        </authorList>
    </citation>
    <scope>NUCLEOTIDE SEQUENCE [LARGE SCALE GENOMIC DNA]</scope>
    <source>
        <strain evidence="7 8">NEAU-AAG5</strain>
    </source>
</reference>
<evidence type="ECO:0000256" key="5">
    <source>
        <dbReference type="ARBA" id="ARBA00023136"/>
    </source>
</evidence>
<keyword evidence="5 6" id="KW-0472">Membrane</keyword>
<evidence type="ECO:0000256" key="4">
    <source>
        <dbReference type="ARBA" id="ARBA00022989"/>
    </source>
</evidence>
<dbReference type="Pfam" id="PF07690">
    <property type="entry name" value="MFS_1"/>
    <property type="match status" value="1"/>
</dbReference>
<organism evidence="7 8">
    <name type="scientific">Actinomadura litoris</name>
    <dbReference type="NCBI Taxonomy" id="2678616"/>
    <lineage>
        <taxon>Bacteria</taxon>
        <taxon>Bacillati</taxon>
        <taxon>Actinomycetota</taxon>
        <taxon>Actinomycetes</taxon>
        <taxon>Streptosporangiales</taxon>
        <taxon>Thermomonosporaceae</taxon>
        <taxon>Actinomadura</taxon>
    </lineage>
</organism>
<dbReference type="AlphaFoldDB" id="A0A7K1KYP7"/>
<dbReference type="CDD" id="cd06173">
    <property type="entry name" value="MFS_MefA_like"/>
    <property type="match status" value="1"/>
</dbReference>
<keyword evidence="2" id="KW-1003">Cell membrane</keyword>
<dbReference type="GO" id="GO:0005886">
    <property type="term" value="C:plasma membrane"/>
    <property type="evidence" value="ECO:0007669"/>
    <property type="project" value="UniProtKB-SubCell"/>
</dbReference>
<feature type="transmembrane region" description="Helical" evidence="6">
    <location>
        <begin position="70"/>
        <end position="91"/>
    </location>
</feature>